<evidence type="ECO:0000313" key="2">
    <source>
        <dbReference type="Proteomes" id="UP000006251"/>
    </source>
</evidence>
<keyword evidence="2" id="KW-1185">Reference proteome</keyword>
<comment type="caution">
    <text evidence="1">The sequence shown here is derived from an EMBL/GenBank/DDBJ whole genome shotgun (WGS) entry which is preliminary data.</text>
</comment>
<protein>
    <submittedName>
        <fullName evidence="1">Uncharacterized protein</fullName>
    </submittedName>
</protein>
<dbReference type="AlphaFoldDB" id="K6Y7M0"/>
<sequence>MRCSRTGSMVVIKFMLKILTAKDIILNTGNAIKAEKNSDLMLM</sequence>
<organism evidence="1 2">
    <name type="scientific">Brumicola pallidula DSM 14239 = ACAM 615</name>
    <dbReference type="NCBI Taxonomy" id="1121922"/>
    <lineage>
        <taxon>Bacteria</taxon>
        <taxon>Pseudomonadati</taxon>
        <taxon>Pseudomonadota</taxon>
        <taxon>Gammaproteobacteria</taxon>
        <taxon>Alteromonadales</taxon>
        <taxon>Alteromonadaceae</taxon>
        <taxon>Brumicola</taxon>
    </lineage>
</organism>
<reference evidence="2" key="1">
    <citation type="journal article" date="2014" name="Environ. Microbiol.">
        <title>Comparative genomics of the marine bacterial genus Glaciecola reveals the high degree of genomic diversity and genomic characteristic for cold adaptation.</title>
        <authorList>
            <person name="Qin Q.L."/>
            <person name="Xie B.B."/>
            <person name="Yu Y."/>
            <person name="Shu Y.L."/>
            <person name="Rong J.C."/>
            <person name="Zhang Y.J."/>
            <person name="Zhao D.L."/>
            <person name="Chen X.L."/>
            <person name="Zhang X.Y."/>
            <person name="Chen B."/>
            <person name="Zhou B.C."/>
            <person name="Zhang Y.Z."/>
        </authorList>
    </citation>
    <scope>NUCLEOTIDE SEQUENCE [LARGE SCALE GENOMIC DNA]</scope>
    <source>
        <strain evidence="2">ACAM 615</strain>
    </source>
</reference>
<gene>
    <name evidence="1" type="ORF">GPAL_1903</name>
</gene>
<accession>K6Y7M0</accession>
<evidence type="ECO:0000313" key="1">
    <source>
        <dbReference type="EMBL" id="GAC28764.1"/>
    </source>
</evidence>
<name>K6Y7M0_9ALTE</name>
<dbReference type="EMBL" id="BAEQ01000029">
    <property type="protein sequence ID" value="GAC28764.1"/>
    <property type="molecule type" value="Genomic_DNA"/>
</dbReference>
<dbReference type="Proteomes" id="UP000006251">
    <property type="component" value="Unassembled WGS sequence"/>
</dbReference>
<proteinExistence type="predicted"/>